<protein>
    <recommendedName>
        <fullName evidence="4">HTH gntR-type domain-containing protein</fullName>
    </recommendedName>
</protein>
<dbReference type="Proteomes" id="UP000321577">
    <property type="component" value="Unassembled WGS sequence"/>
</dbReference>
<organism evidence="5 6">
    <name type="scientific">Brevifollis gellanilyticus</name>
    <dbReference type="NCBI Taxonomy" id="748831"/>
    <lineage>
        <taxon>Bacteria</taxon>
        <taxon>Pseudomonadati</taxon>
        <taxon>Verrucomicrobiota</taxon>
        <taxon>Verrucomicrobiia</taxon>
        <taxon>Verrucomicrobiales</taxon>
        <taxon>Verrucomicrobiaceae</taxon>
    </lineage>
</organism>
<dbReference type="InterPro" id="IPR036388">
    <property type="entry name" value="WH-like_DNA-bd_sf"/>
</dbReference>
<name>A0A512MED5_9BACT</name>
<dbReference type="Gene3D" id="1.20.120.530">
    <property type="entry name" value="GntR ligand-binding domain-like"/>
    <property type="match status" value="1"/>
</dbReference>
<dbReference type="Gene3D" id="1.10.10.10">
    <property type="entry name" value="Winged helix-like DNA-binding domain superfamily/Winged helix DNA-binding domain"/>
    <property type="match status" value="1"/>
</dbReference>
<keyword evidence="6" id="KW-1185">Reference proteome</keyword>
<evidence type="ECO:0000259" key="4">
    <source>
        <dbReference type="PROSITE" id="PS50949"/>
    </source>
</evidence>
<gene>
    <name evidence="5" type="ORF">BGE01nite_43960</name>
</gene>
<dbReference type="SUPFAM" id="SSF48008">
    <property type="entry name" value="GntR ligand-binding domain-like"/>
    <property type="match status" value="1"/>
</dbReference>
<keyword evidence="1" id="KW-0805">Transcription regulation</keyword>
<proteinExistence type="predicted"/>
<sequence length="216" mass="24339">MPKAPSPSSRSDSTASLLRQEIVSGEAAPGNLLAEAAVAQRLGVSRVPVREALFTLEREGLVEFSATGRAFVKDLTTSDFEELYVLRLNLEPLAARLAAPHFKKDLSSLEENVAATQRAKSVHEVTRLDLEFHELILHMSGNTRLLKLWRSLRGELELWLGRLHRQHQLQTRETQAQTVEAHRGIIEGFKTQTPAACERLLREHILGWREWLPIVS</sequence>
<dbReference type="InterPro" id="IPR011711">
    <property type="entry name" value="GntR_C"/>
</dbReference>
<keyword evidence="3" id="KW-0804">Transcription</keyword>
<dbReference type="InterPro" id="IPR008920">
    <property type="entry name" value="TF_FadR/GntR_C"/>
</dbReference>
<dbReference type="EMBL" id="BKAG01000042">
    <property type="protein sequence ID" value="GEP45105.1"/>
    <property type="molecule type" value="Genomic_DNA"/>
</dbReference>
<dbReference type="PROSITE" id="PS50949">
    <property type="entry name" value="HTH_GNTR"/>
    <property type="match status" value="1"/>
</dbReference>
<dbReference type="SMART" id="SM00895">
    <property type="entry name" value="FCD"/>
    <property type="match status" value="1"/>
</dbReference>
<dbReference type="SUPFAM" id="SSF46785">
    <property type="entry name" value="Winged helix' DNA-binding domain"/>
    <property type="match status" value="1"/>
</dbReference>
<dbReference type="PRINTS" id="PR00035">
    <property type="entry name" value="HTHGNTR"/>
</dbReference>
<dbReference type="InterPro" id="IPR000524">
    <property type="entry name" value="Tscrpt_reg_HTH_GntR"/>
</dbReference>
<dbReference type="SMART" id="SM00345">
    <property type="entry name" value="HTH_GNTR"/>
    <property type="match status" value="1"/>
</dbReference>
<evidence type="ECO:0000256" key="3">
    <source>
        <dbReference type="ARBA" id="ARBA00023163"/>
    </source>
</evidence>
<dbReference type="OrthoDB" id="185175at2"/>
<dbReference type="PANTHER" id="PTHR43537:SF5">
    <property type="entry name" value="UXU OPERON TRANSCRIPTIONAL REGULATOR"/>
    <property type="match status" value="1"/>
</dbReference>
<dbReference type="Pfam" id="PF07729">
    <property type="entry name" value="FCD"/>
    <property type="match status" value="1"/>
</dbReference>
<evidence type="ECO:0000313" key="5">
    <source>
        <dbReference type="EMBL" id="GEP45105.1"/>
    </source>
</evidence>
<dbReference type="AlphaFoldDB" id="A0A512MED5"/>
<comment type="caution">
    <text evidence="5">The sequence shown here is derived from an EMBL/GenBank/DDBJ whole genome shotgun (WGS) entry which is preliminary data.</text>
</comment>
<evidence type="ECO:0000256" key="1">
    <source>
        <dbReference type="ARBA" id="ARBA00023015"/>
    </source>
</evidence>
<evidence type="ECO:0000256" key="2">
    <source>
        <dbReference type="ARBA" id="ARBA00023125"/>
    </source>
</evidence>
<reference evidence="5 6" key="1">
    <citation type="submission" date="2019-07" db="EMBL/GenBank/DDBJ databases">
        <title>Whole genome shotgun sequence of Brevifollis gellanilyticus NBRC 108608.</title>
        <authorList>
            <person name="Hosoyama A."/>
            <person name="Uohara A."/>
            <person name="Ohji S."/>
            <person name="Ichikawa N."/>
        </authorList>
    </citation>
    <scope>NUCLEOTIDE SEQUENCE [LARGE SCALE GENOMIC DNA]</scope>
    <source>
        <strain evidence="5 6">NBRC 108608</strain>
    </source>
</reference>
<keyword evidence="2" id="KW-0238">DNA-binding</keyword>
<dbReference type="Pfam" id="PF00392">
    <property type="entry name" value="GntR"/>
    <property type="match status" value="1"/>
</dbReference>
<accession>A0A512MED5</accession>
<evidence type="ECO:0000313" key="6">
    <source>
        <dbReference type="Proteomes" id="UP000321577"/>
    </source>
</evidence>
<dbReference type="PANTHER" id="PTHR43537">
    <property type="entry name" value="TRANSCRIPTIONAL REGULATOR, GNTR FAMILY"/>
    <property type="match status" value="1"/>
</dbReference>
<dbReference type="InterPro" id="IPR036390">
    <property type="entry name" value="WH_DNA-bd_sf"/>
</dbReference>
<dbReference type="GO" id="GO:0003677">
    <property type="term" value="F:DNA binding"/>
    <property type="evidence" value="ECO:0007669"/>
    <property type="project" value="UniProtKB-KW"/>
</dbReference>
<dbReference type="GO" id="GO:0003700">
    <property type="term" value="F:DNA-binding transcription factor activity"/>
    <property type="evidence" value="ECO:0007669"/>
    <property type="project" value="InterPro"/>
</dbReference>
<dbReference type="RefSeq" id="WP_146853683.1">
    <property type="nucleotide sequence ID" value="NZ_BKAG01000042.1"/>
</dbReference>
<feature type="domain" description="HTH gntR-type" evidence="4">
    <location>
        <begin position="8"/>
        <end position="75"/>
    </location>
</feature>